<feature type="domain" description="PAS" evidence="1">
    <location>
        <begin position="38"/>
        <end position="89"/>
    </location>
</feature>
<evidence type="ECO:0000313" key="3">
    <source>
        <dbReference type="Proteomes" id="UP001596098"/>
    </source>
</evidence>
<reference evidence="3" key="1">
    <citation type="journal article" date="2019" name="Int. J. Syst. Evol. Microbiol.">
        <title>The Global Catalogue of Microorganisms (GCM) 10K type strain sequencing project: providing services to taxonomists for standard genome sequencing and annotation.</title>
        <authorList>
            <consortium name="The Broad Institute Genomics Platform"/>
            <consortium name="The Broad Institute Genome Sequencing Center for Infectious Disease"/>
            <person name="Wu L."/>
            <person name="Ma J."/>
        </authorList>
    </citation>
    <scope>NUCLEOTIDE SEQUENCE [LARGE SCALE GENOMIC DNA]</scope>
    <source>
        <strain evidence="3">DFY28</strain>
    </source>
</reference>
<dbReference type="InterPro" id="IPR035965">
    <property type="entry name" value="PAS-like_dom_sf"/>
</dbReference>
<comment type="caution">
    <text evidence="2">The sequence shown here is derived from an EMBL/GenBank/DDBJ whole genome shotgun (WGS) entry which is preliminary data.</text>
</comment>
<dbReference type="RefSeq" id="WP_206611320.1">
    <property type="nucleotide sequence ID" value="NZ_CP034929.1"/>
</dbReference>
<dbReference type="EMBL" id="JBHSQI010000003">
    <property type="protein sequence ID" value="MFC6153578.1"/>
    <property type="molecule type" value="Genomic_DNA"/>
</dbReference>
<dbReference type="NCBIfam" id="TIGR00229">
    <property type="entry name" value="sensory_box"/>
    <property type="match status" value="1"/>
</dbReference>
<dbReference type="Proteomes" id="UP001596098">
    <property type="component" value="Unassembled WGS sequence"/>
</dbReference>
<dbReference type="InterPro" id="IPR013655">
    <property type="entry name" value="PAS_fold_3"/>
</dbReference>
<gene>
    <name evidence="2" type="ORF">ACFPWU_07855</name>
</gene>
<dbReference type="PROSITE" id="PS50112">
    <property type="entry name" value="PAS"/>
    <property type="match status" value="1"/>
</dbReference>
<dbReference type="Pfam" id="PF08447">
    <property type="entry name" value="PAS_3"/>
    <property type="match status" value="1"/>
</dbReference>
<dbReference type="CDD" id="cd00130">
    <property type="entry name" value="PAS"/>
    <property type="match status" value="1"/>
</dbReference>
<evidence type="ECO:0000313" key="2">
    <source>
        <dbReference type="EMBL" id="MFC6153578.1"/>
    </source>
</evidence>
<dbReference type="SUPFAM" id="SSF55785">
    <property type="entry name" value="PYP-like sensor domain (PAS domain)"/>
    <property type="match status" value="1"/>
</dbReference>
<sequence length="192" mass="21466">MSLIHETPPTRSRARQRVQPTGVERTFGADEVIVTKTDLRGHITYANDVFLRVSGYGECEMIGQPHSMIRHPHMPRAVFKLLWDSVQSGKEIFAYVMNLASDGSHYWVLAHVTPSFDERGGIVGYHSNRRVPTRKALETVIPLYAQLRSVEGGHARAVDAAEAGQAALEAHLETLGQTYDEFVWSLNPEDGR</sequence>
<organism evidence="2 3">
    <name type="scientific">Nocardioides yefusunii</name>
    <dbReference type="NCBI Taxonomy" id="2500546"/>
    <lineage>
        <taxon>Bacteria</taxon>
        <taxon>Bacillati</taxon>
        <taxon>Actinomycetota</taxon>
        <taxon>Actinomycetes</taxon>
        <taxon>Propionibacteriales</taxon>
        <taxon>Nocardioidaceae</taxon>
        <taxon>Nocardioides</taxon>
    </lineage>
</organism>
<protein>
    <submittedName>
        <fullName evidence="2">PAS domain-containing protein</fullName>
    </submittedName>
</protein>
<name>A0ABW1QWC6_9ACTN</name>
<accession>A0ABW1QWC6</accession>
<dbReference type="InterPro" id="IPR000014">
    <property type="entry name" value="PAS"/>
</dbReference>
<proteinExistence type="predicted"/>
<dbReference type="Gene3D" id="3.30.450.20">
    <property type="entry name" value="PAS domain"/>
    <property type="match status" value="1"/>
</dbReference>
<evidence type="ECO:0000259" key="1">
    <source>
        <dbReference type="PROSITE" id="PS50112"/>
    </source>
</evidence>
<keyword evidence="3" id="KW-1185">Reference proteome</keyword>